<proteinExistence type="predicted"/>
<dbReference type="EMBL" id="MN740396">
    <property type="protein sequence ID" value="QHU04355.1"/>
    <property type="molecule type" value="Genomic_DNA"/>
</dbReference>
<protein>
    <submittedName>
        <fullName evidence="1">Uncharacterized protein</fullName>
    </submittedName>
</protein>
<accession>A0A6C0JES0</accession>
<organism evidence="1">
    <name type="scientific">viral metagenome</name>
    <dbReference type="NCBI Taxonomy" id="1070528"/>
    <lineage>
        <taxon>unclassified sequences</taxon>
        <taxon>metagenomes</taxon>
        <taxon>organismal metagenomes</taxon>
    </lineage>
</organism>
<dbReference type="AlphaFoldDB" id="A0A6C0JES0"/>
<reference evidence="1" key="1">
    <citation type="journal article" date="2020" name="Nature">
        <title>Giant virus diversity and host interactions through global metagenomics.</title>
        <authorList>
            <person name="Schulz F."/>
            <person name="Roux S."/>
            <person name="Paez-Espino D."/>
            <person name="Jungbluth S."/>
            <person name="Walsh D.A."/>
            <person name="Denef V.J."/>
            <person name="McMahon K.D."/>
            <person name="Konstantinidis K.T."/>
            <person name="Eloe-Fadrosh E.A."/>
            <person name="Kyrpides N.C."/>
            <person name="Woyke T."/>
        </authorList>
    </citation>
    <scope>NUCLEOTIDE SEQUENCE</scope>
    <source>
        <strain evidence="1">GVMAG-M-3300027708-39</strain>
    </source>
</reference>
<name>A0A6C0JES0_9ZZZZ</name>
<sequence length="826" mass="96866">MSLHNTIEECENIVLYQMPVENDIQRHETEEDNHNELVRNFINVLKKINSDIEKDFKHYLDNPISNLLKAINKKYPHLKRQRLTKRTRKIEAKAYIHEILENPEYSKYLENFTRQDKKNIYRYCIKKIRGVYKHAQALKTGFCNLQIINGLSEENTISICITRNTLEANEQWLQRLYKELDNRYPHIKLNDKIMIISSKKNDLGGNATHCKDINAAWKLLKRENNFKIIFICSNKIRISDALEISEDFQNLNLDLQKNIRVFHDEAHNLKEGIPAFRHLIENIIIQPNVLSYTPITASNNPIFDEENPLWQKANVENWALDYTNFDKTKSTNPHFSSCNKAIRISLETLKNNPKWLDYDIKKIPKDTFIKVHQKEINTFIGTLKTYDLDNLTRVVKKQIELFTLDKISTNDFDVIDILNNMDRYSEGELIEIIIMVNVERRRTLEFCEFMKHDKEIEAVNNGLNCLNMNELLGFDYYTNNVFNIYILSTPNRRIVTRYLCEEAIKKDFNPIVLGIYGCEGDKYHLMFDNKEYEVSHIMDKGEFNVKLDKLFAYLKEQNVNINRPFIIIGNYNPTGESLTFVNYSYGTVRGNIRLISTNAEEDYQEASRINYMITKFIEKDPNWNMPEKYLIGPKKFIDNALSYEDENDCRIDSISMNSNNNDNSVFIPSFDNNTSKHTGNGITAIPIKITVDTGDTIVKEMIEIIKASPHRTDEKKAEFLSKLKQFVDSGECVFEDKTGKFDFETFIIKTLRGYKRKDNGPEKGVWKFTSYQNHFNIETPFINSKNNMSSGECEILMCVDTYLLKDSNGVEIEKNLKTVWWMGYKY</sequence>
<evidence type="ECO:0000313" key="1">
    <source>
        <dbReference type="EMBL" id="QHU04355.1"/>
    </source>
</evidence>